<keyword evidence="11" id="KW-0677">Repeat</keyword>
<dbReference type="PANTHER" id="PTHR48053">
    <property type="entry name" value="LEUCINE RICH REPEAT FAMILY PROTEIN, EXPRESSED"/>
    <property type="match status" value="1"/>
</dbReference>
<dbReference type="Proteomes" id="UP001497516">
    <property type="component" value="Chromosome 2"/>
</dbReference>
<dbReference type="PROSITE" id="PS00108">
    <property type="entry name" value="PROTEIN_KINASE_ST"/>
    <property type="match status" value="1"/>
</dbReference>
<dbReference type="Pfam" id="PF00560">
    <property type="entry name" value="LRR_1"/>
    <property type="match status" value="4"/>
</dbReference>
<evidence type="ECO:0000256" key="6">
    <source>
        <dbReference type="ARBA" id="ARBA00022553"/>
    </source>
</evidence>
<evidence type="ECO:0000256" key="15">
    <source>
        <dbReference type="ARBA" id="ARBA00022989"/>
    </source>
</evidence>
<dbReference type="InterPro" id="IPR032675">
    <property type="entry name" value="LRR_dom_sf"/>
</dbReference>
<evidence type="ECO:0000256" key="21">
    <source>
        <dbReference type="PROSITE-ProRule" id="PRU10141"/>
    </source>
</evidence>
<evidence type="ECO:0000256" key="24">
    <source>
        <dbReference type="SAM" id="SignalP"/>
    </source>
</evidence>
<accession>A0AAV2D3T6</accession>
<dbReference type="PROSITE" id="PS51450">
    <property type="entry name" value="LRR"/>
    <property type="match status" value="1"/>
</dbReference>
<evidence type="ECO:0000256" key="5">
    <source>
        <dbReference type="ARBA" id="ARBA00022527"/>
    </source>
</evidence>
<dbReference type="InterPro" id="IPR008271">
    <property type="entry name" value="Ser/Thr_kinase_AS"/>
</dbReference>
<dbReference type="FunFam" id="3.80.10.10:FF:000095">
    <property type="entry name" value="LRR receptor-like serine/threonine-protein kinase GSO1"/>
    <property type="match status" value="1"/>
</dbReference>
<evidence type="ECO:0000256" key="9">
    <source>
        <dbReference type="ARBA" id="ARBA00022692"/>
    </source>
</evidence>
<feature type="transmembrane region" description="Helical" evidence="23">
    <location>
        <begin position="746"/>
        <end position="769"/>
    </location>
</feature>
<dbReference type="FunFam" id="3.80.10.10:FF:000383">
    <property type="entry name" value="Leucine-rich repeat receptor protein kinase EMS1"/>
    <property type="match status" value="1"/>
</dbReference>
<protein>
    <recommendedName>
        <fullName evidence="3">non-specific serine/threonine protein kinase</fullName>
        <ecNumber evidence="3">2.7.11.1</ecNumber>
    </recommendedName>
</protein>
<evidence type="ECO:0000256" key="13">
    <source>
        <dbReference type="ARBA" id="ARBA00022777"/>
    </source>
</evidence>
<keyword evidence="6" id="KW-0597">Phosphoprotein</keyword>
<evidence type="ECO:0000259" key="25">
    <source>
        <dbReference type="PROSITE" id="PS50011"/>
    </source>
</evidence>
<evidence type="ECO:0000256" key="19">
    <source>
        <dbReference type="ARBA" id="ARBA00047899"/>
    </source>
</evidence>
<keyword evidence="10 24" id="KW-0732">Signal</keyword>
<dbReference type="Gene3D" id="3.30.200.20">
    <property type="entry name" value="Phosphorylase Kinase, domain 1"/>
    <property type="match status" value="1"/>
</dbReference>
<evidence type="ECO:0000256" key="2">
    <source>
        <dbReference type="ARBA" id="ARBA00008684"/>
    </source>
</evidence>
<dbReference type="AlphaFoldDB" id="A0AAV2D3T6"/>
<keyword evidence="14 21" id="KW-0067">ATP-binding</keyword>
<dbReference type="FunFam" id="3.30.200.20:FF:000150">
    <property type="entry name" value="serine/threonine-protein kinase BRI1-like 2"/>
    <property type="match status" value="1"/>
</dbReference>
<dbReference type="FunFam" id="3.80.10.10:FF:000041">
    <property type="entry name" value="LRR receptor-like serine/threonine-protein kinase ERECTA"/>
    <property type="match status" value="1"/>
</dbReference>
<feature type="domain" description="Protein kinase" evidence="25">
    <location>
        <begin position="834"/>
        <end position="1105"/>
    </location>
</feature>
<gene>
    <name evidence="26" type="ORF">LTRI10_LOCUS10293</name>
</gene>
<dbReference type="SMART" id="SM00369">
    <property type="entry name" value="LRR_TYP"/>
    <property type="match status" value="7"/>
</dbReference>
<keyword evidence="8" id="KW-0808">Transferase</keyword>
<evidence type="ECO:0000256" key="10">
    <source>
        <dbReference type="ARBA" id="ARBA00022729"/>
    </source>
</evidence>
<dbReference type="GO" id="GO:0005524">
    <property type="term" value="F:ATP binding"/>
    <property type="evidence" value="ECO:0007669"/>
    <property type="project" value="UniProtKB-UniRule"/>
</dbReference>
<dbReference type="GO" id="GO:0005886">
    <property type="term" value="C:plasma membrane"/>
    <property type="evidence" value="ECO:0007669"/>
    <property type="project" value="UniProtKB-SubCell"/>
</dbReference>
<feature type="chain" id="PRO_5043673897" description="non-specific serine/threonine protein kinase" evidence="24">
    <location>
        <begin position="34"/>
        <end position="1132"/>
    </location>
</feature>
<evidence type="ECO:0000256" key="4">
    <source>
        <dbReference type="ARBA" id="ARBA00022475"/>
    </source>
</evidence>
<feature type="binding site" evidence="21">
    <location>
        <position position="863"/>
    </location>
    <ligand>
        <name>ATP</name>
        <dbReference type="ChEBI" id="CHEBI:30616"/>
    </ligand>
</feature>
<feature type="compositionally biased region" description="Gly residues" evidence="22">
    <location>
        <begin position="1122"/>
        <end position="1132"/>
    </location>
</feature>
<dbReference type="InterPro" id="IPR045381">
    <property type="entry name" value="BRI1_island_dom"/>
</dbReference>
<keyword evidence="18" id="KW-0325">Glycoprotein</keyword>
<keyword evidence="4" id="KW-1003">Cell membrane</keyword>
<organism evidence="26 27">
    <name type="scientific">Linum trigynum</name>
    <dbReference type="NCBI Taxonomy" id="586398"/>
    <lineage>
        <taxon>Eukaryota</taxon>
        <taxon>Viridiplantae</taxon>
        <taxon>Streptophyta</taxon>
        <taxon>Embryophyta</taxon>
        <taxon>Tracheophyta</taxon>
        <taxon>Spermatophyta</taxon>
        <taxon>Magnoliopsida</taxon>
        <taxon>eudicotyledons</taxon>
        <taxon>Gunneridae</taxon>
        <taxon>Pentapetalae</taxon>
        <taxon>rosids</taxon>
        <taxon>fabids</taxon>
        <taxon>Malpighiales</taxon>
        <taxon>Linaceae</taxon>
        <taxon>Linum</taxon>
    </lineage>
</organism>
<evidence type="ECO:0000256" key="16">
    <source>
        <dbReference type="ARBA" id="ARBA00023136"/>
    </source>
</evidence>
<dbReference type="Gene3D" id="1.10.510.10">
    <property type="entry name" value="Transferase(Phosphotransferase) domain 1"/>
    <property type="match status" value="1"/>
</dbReference>
<evidence type="ECO:0000256" key="11">
    <source>
        <dbReference type="ARBA" id="ARBA00022737"/>
    </source>
</evidence>
<dbReference type="InterPro" id="IPR017441">
    <property type="entry name" value="Protein_kinase_ATP_BS"/>
</dbReference>
<evidence type="ECO:0000256" key="1">
    <source>
        <dbReference type="ARBA" id="ARBA00004251"/>
    </source>
</evidence>
<dbReference type="GO" id="GO:0004674">
    <property type="term" value="F:protein serine/threonine kinase activity"/>
    <property type="evidence" value="ECO:0007669"/>
    <property type="project" value="UniProtKB-KW"/>
</dbReference>
<evidence type="ECO:0000256" key="7">
    <source>
        <dbReference type="ARBA" id="ARBA00022614"/>
    </source>
</evidence>
<keyword evidence="16 23" id="KW-0472">Membrane</keyword>
<keyword evidence="12 21" id="KW-0547">Nucleotide-binding</keyword>
<dbReference type="SUPFAM" id="SSF52047">
    <property type="entry name" value="RNI-like"/>
    <property type="match status" value="2"/>
</dbReference>
<name>A0AAV2D3T6_9ROSI</name>
<keyword evidence="9 23" id="KW-0812">Transmembrane</keyword>
<keyword evidence="27" id="KW-1185">Reference proteome</keyword>
<evidence type="ECO:0000313" key="26">
    <source>
        <dbReference type="EMBL" id="CAL1365696.1"/>
    </source>
</evidence>
<dbReference type="FunFam" id="1.10.510.10:FF:000526">
    <property type="entry name" value="serine/threonine-protein kinase BRI1-like 2"/>
    <property type="match status" value="1"/>
</dbReference>
<dbReference type="Pfam" id="PF13855">
    <property type="entry name" value="LRR_8"/>
    <property type="match status" value="3"/>
</dbReference>
<keyword evidence="5" id="KW-0723">Serine/threonine-protein kinase</keyword>
<evidence type="ECO:0000256" key="22">
    <source>
        <dbReference type="SAM" id="MobiDB-lite"/>
    </source>
</evidence>
<feature type="signal peptide" evidence="24">
    <location>
        <begin position="1"/>
        <end position="33"/>
    </location>
</feature>
<keyword evidence="13" id="KW-0418">Kinase</keyword>
<dbReference type="SMART" id="SM00220">
    <property type="entry name" value="S_TKc"/>
    <property type="match status" value="1"/>
</dbReference>
<dbReference type="SUPFAM" id="SSF52058">
    <property type="entry name" value="L domain-like"/>
    <property type="match status" value="1"/>
</dbReference>
<dbReference type="InterPro" id="IPR011009">
    <property type="entry name" value="Kinase-like_dom_sf"/>
</dbReference>
<dbReference type="EC" id="2.7.11.1" evidence="3"/>
<dbReference type="InterPro" id="IPR001611">
    <property type="entry name" value="Leu-rich_rpt"/>
</dbReference>
<evidence type="ECO:0000256" key="3">
    <source>
        <dbReference type="ARBA" id="ARBA00012513"/>
    </source>
</evidence>
<dbReference type="InterPro" id="IPR001245">
    <property type="entry name" value="Ser-Thr/Tyr_kinase_cat_dom"/>
</dbReference>
<dbReference type="Gene3D" id="3.30.1490.310">
    <property type="match status" value="1"/>
</dbReference>
<dbReference type="SUPFAM" id="SSF56112">
    <property type="entry name" value="Protein kinase-like (PK-like)"/>
    <property type="match status" value="1"/>
</dbReference>
<comment type="catalytic activity">
    <reaction evidence="20">
        <text>L-seryl-[protein] + ATP = O-phospho-L-seryl-[protein] + ADP + H(+)</text>
        <dbReference type="Rhea" id="RHEA:17989"/>
        <dbReference type="Rhea" id="RHEA-COMP:9863"/>
        <dbReference type="Rhea" id="RHEA-COMP:11604"/>
        <dbReference type="ChEBI" id="CHEBI:15378"/>
        <dbReference type="ChEBI" id="CHEBI:29999"/>
        <dbReference type="ChEBI" id="CHEBI:30616"/>
        <dbReference type="ChEBI" id="CHEBI:83421"/>
        <dbReference type="ChEBI" id="CHEBI:456216"/>
        <dbReference type="EC" id="2.7.11.1"/>
    </reaction>
</comment>
<dbReference type="PROSITE" id="PS00107">
    <property type="entry name" value="PROTEIN_KINASE_ATP"/>
    <property type="match status" value="1"/>
</dbReference>
<dbReference type="EMBL" id="OZ034815">
    <property type="protein sequence ID" value="CAL1365696.1"/>
    <property type="molecule type" value="Genomic_DNA"/>
</dbReference>
<evidence type="ECO:0000313" key="27">
    <source>
        <dbReference type="Proteomes" id="UP001497516"/>
    </source>
</evidence>
<proteinExistence type="inferred from homology"/>
<evidence type="ECO:0000256" key="8">
    <source>
        <dbReference type="ARBA" id="ARBA00022679"/>
    </source>
</evidence>
<dbReference type="Gene3D" id="3.80.10.10">
    <property type="entry name" value="Ribonuclease Inhibitor"/>
    <property type="match status" value="2"/>
</dbReference>
<dbReference type="InterPro" id="IPR000719">
    <property type="entry name" value="Prot_kinase_dom"/>
</dbReference>
<reference evidence="26 27" key="1">
    <citation type="submission" date="2024-04" db="EMBL/GenBank/DDBJ databases">
        <authorList>
            <person name="Fracassetti M."/>
        </authorList>
    </citation>
    <scope>NUCLEOTIDE SEQUENCE [LARGE SCALE GENOMIC DNA]</scope>
</reference>
<dbReference type="Pfam" id="PF08263">
    <property type="entry name" value="LRRNT_2"/>
    <property type="match status" value="1"/>
</dbReference>
<comment type="subcellular location">
    <subcellularLocation>
        <location evidence="1">Cell membrane</location>
        <topology evidence="1">Single-pass type I membrane protein</topology>
    </subcellularLocation>
</comment>
<keyword evidence="17" id="KW-0675">Receptor</keyword>
<dbReference type="InterPro" id="IPR013210">
    <property type="entry name" value="LRR_N_plant-typ"/>
</dbReference>
<comment type="similarity">
    <text evidence="2">Belongs to the protein kinase superfamily. Ser/Thr protein kinase family.</text>
</comment>
<dbReference type="Pfam" id="PF20141">
    <property type="entry name" value="Island"/>
    <property type="match status" value="1"/>
</dbReference>
<dbReference type="InterPro" id="IPR051716">
    <property type="entry name" value="Plant_RL_S/T_kinase"/>
</dbReference>
<dbReference type="PANTHER" id="PTHR48053:SF31">
    <property type="entry name" value="SERINE_THREONINE-PROTEIN KINASE BRI1-LIKE 1"/>
    <property type="match status" value="1"/>
</dbReference>
<keyword evidence="15 23" id="KW-1133">Transmembrane helix</keyword>
<evidence type="ECO:0000256" key="17">
    <source>
        <dbReference type="ARBA" id="ARBA00023170"/>
    </source>
</evidence>
<evidence type="ECO:0000256" key="18">
    <source>
        <dbReference type="ARBA" id="ARBA00023180"/>
    </source>
</evidence>
<dbReference type="Pfam" id="PF07714">
    <property type="entry name" value="PK_Tyr_Ser-Thr"/>
    <property type="match status" value="1"/>
</dbReference>
<evidence type="ECO:0000256" key="12">
    <source>
        <dbReference type="ARBA" id="ARBA00022741"/>
    </source>
</evidence>
<dbReference type="InterPro" id="IPR003591">
    <property type="entry name" value="Leu-rich_rpt_typical-subtyp"/>
</dbReference>
<dbReference type="PROSITE" id="PS50011">
    <property type="entry name" value="PROTEIN_KINASE_DOM"/>
    <property type="match status" value="1"/>
</dbReference>
<keyword evidence="7" id="KW-0433">Leucine-rich repeat</keyword>
<evidence type="ECO:0000256" key="20">
    <source>
        <dbReference type="ARBA" id="ARBA00048679"/>
    </source>
</evidence>
<evidence type="ECO:0000256" key="14">
    <source>
        <dbReference type="ARBA" id="ARBA00022840"/>
    </source>
</evidence>
<evidence type="ECO:0000256" key="23">
    <source>
        <dbReference type="SAM" id="Phobius"/>
    </source>
</evidence>
<feature type="region of interest" description="Disordered" evidence="22">
    <location>
        <begin position="1109"/>
        <end position="1132"/>
    </location>
</feature>
<sequence length="1132" mass="122174">MKEGGRRWWRFSNGVVDFLFLIFLLLLIPPSHSDDVSGLLTFKQSSIDSDPNKVLSSWSSNSNGGGACSWFGVSCSGGRVTSLDLTGAGLAGSLQLPQLISGLPSLTRLILRSNLFTAGNLSTGGGCALEMLDLSANNISDPLPSDSFFSSCSRLAAVNLSGNSIPGGNLRFGGSLLQLDLSRNRISDSSLLADALSGCQNLNLLNFSHNKLPGKIGTTPRACRNLSVLDLSINNFTTSFPGLDFGRCGNLTRLILSRNRFSGEIPVELGGLCGTLQELDLSGNKLTGEFPSVFKSCSVLETLDLGLNQLSGDFLTTVVSGLTALRILRVPFNNLTGEVPPSLVNLTRLEVLDLSSNEYIGAVPSEFCTSSSNPSLEKLLLAGNYLTGQVPAELAKCRNLRSIDLSFNNLDGPIPADIWWLPNLSDVVMWANNLTGEIPEGICVKGGNLEFLVLNNNLITGSIPKSIGSCTNLIWVSLASNRLTGEIPSGIGNLNNLAILQMGNNSLNGQIPPEIGRCKSLIWLDLNSNDLSGTLPPQIADQAGLIVPGIVSGRKFAFVRNEGGTSCRGAGGLAEFEGIRAERLESFPMAHSCPTTRIYSGVTVYTFVSNGSMIFLDVAYNELIGEIPDNFGTMSYLQVLNLGHNHLTGTIPGTFGGLTKIGVMDLSHNQLHGFLPGSLGSLTFLSDLDVSNNNFSGPIPTGGQLTTFPSSRYENNTGLCGLPLPKCGGGSRQRRNSDGGRKRQPLGAVIVIGIVFFILCIIGLTLALYRVKSRRRSNEEMMEKYIESLPTTSGSNNSWKLSGVPEPLSINIATFEKPLRKLTFAHLLEATNGFSSETMIGTGGFGEVYKAQLRDGITVAIKKLIHVTGQGDREFMAEMETIGKIKHRNLVPLLGYCKVGEERLLVYEYMKWGSLESVLHQGGGRLDWGARKKIAVGSARGLAFLHHSCIPHIIHRDMKSSNVLLDEGFEARVSDFGMARLSNPLDTHLSVSTLAGTPGYVPPEYYQSFRCTTKGDVYSYGVILLELLSGKKPIDPTEFGDDNNLVGWAKQLGREGRRNEILDSELILKAGEEMQQYLRIAFECLDDRPFKRPTMIQVMAMFKELQVDPENDSTDGLSSVKEGGGIDELGEK</sequence>
<comment type="catalytic activity">
    <reaction evidence="19">
        <text>L-threonyl-[protein] + ATP = O-phospho-L-threonyl-[protein] + ADP + H(+)</text>
        <dbReference type="Rhea" id="RHEA:46608"/>
        <dbReference type="Rhea" id="RHEA-COMP:11060"/>
        <dbReference type="Rhea" id="RHEA-COMP:11605"/>
        <dbReference type="ChEBI" id="CHEBI:15378"/>
        <dbReference type="ChEBI" id="CHEBI:30013"/>
        <dbReference type="ChEBI" id="CHEBI:30616"/>
        <dbReference type="ChEBI" id="CHEBI:61977"/>
        <dbReference type="ChEBI" id="CHEBI:456216"/>
        <dbReference type="EC" id="2.7.11.1"/>
    </reaction>
</comment>